<keyword evidence="3" id="KW-1185">Reference proteome</keyword>
<gene>
    <name evidence="2" type="ORF">Shyd_22340</name>
</gene>
<dbReference type="Gene3D" id="3.40.190.10">
    <property type="entry name" value="Periplasmic binding protein-like II"/>
    <property type="match status" value="1"/>
</dbReference>
<protein>
    <submittedName>
        <fullName evidence="2">Sugar-binding protein</fullName>
    </submittedName>
</protein>
<feature type="compositionally biased region" description="Pro residues" evidence="1">
    <location>
        <begin position="37"/>
        <end position="53"/>
    </location>
</feature>
<dbReference type="Pfam" id="PF13416">
    <property type="entry name" value="SBP_bac_8"/>
    <property type="match status" value="1"/>
</dbReference>
<dbReference type="Proteomes" id="UP001052739">
    <property type="component" value="Unassembled WGS sequence"/>
</dbReference>
<dbReference type="PANTHER" id="PTHR43649:SF32">
    <property type="entry name" value="SUGAR BINDING SECRETED PROTEIN"/>
    <property type="match status" value="1"/>
</dbReference>
<evidence type="ECO:0000313" key="2">
    <source>
        <dbReference type="EMBL" id="GHI20863.1"/>
    </source>
</evidence>
<evidence type="ECO:0000313" key="3">
    <source>
        <dbReference type="Proteomes" id="UP001052739"/>
    </source>
</evidence>
<comment type="caution">
    <text evidence="2">The sequence shown here is derived from an EMBL/GenBank/DDBJ whole genome shotgun (WGS) entry which is preliminary data.</text>
</comment>
<name>A0ABQ3P755_9ACTN</name>
<sequence>MGALPLSESCQNTVNTRDPSKTFDDAPRPLGRTGGPGPGPGAAPPDAPAPPPTVGAMGRRNGPRRRTGARPRARALPLAGALLLVAALLGGCATDPPVPATPGGGSEVDGSGRPVTLTVGVYGTFGLKEAGLYDTYMRLHPDVAIRQTSLARADVYYPQLLTHLTAGAGLADIQAVEVGNIAEVVDTQAGRLVDLAHAPGVEESAFLPWKWAQARTDDGRVLGLGTDIGPLAVCYRKDHFAAAGLPTDREEVGRLWAGDWRKYLETGRRFAGRAPEGVAFTDSASGVMAAVISGANPRYYDAEGRLVVATNPAVRAAWDLGAEFARYGLTARLQQFTPDWDQGFAQGRFASIACPAWMLGYIQDKGGPDGEGRWDIAAAPRPGNWGGSFLVVPAAGTHVAEAAELAAWLTAPEQQAVLFERRGSFPSAEAAFGLPQVRNARHPYFGDAPVGRIYSAAAMGVPVAPVGPKDGLVNTILSDTGMLQVDQTGRSPDSAWRAAMKAIDNALDR</sequence>
<feature type="compositionally biased region" description="Basic and acidic residues" evidence="1">
    <location>
        <begin position="18"/>
        <end position="27"/>
    </location>
</feature>
<proteinExistence type="predicted"/>
<dbReference type="InterPro" id="IPR050490">
    <property type="entry name" value="Bact_solute-bd_prot1"/>
</dbReference>
<dbReference type="SUPFAM" id="SSF53850">
    <property type="entry name" value="Periplasmic binding protein-like II"/>
    <property type="match status" value="1"/>
</dbReference>
<feature type="compositionally biased region" description="Basic residues" evidence="1">
    <location>
        <begin position="61"/>
        <end position="73"/>
    </location>
</feature>
<feature type="compositionally biased region" description="Polar residues" evidence="1">
    <location>
        <begin position="8"/>
        <end position="17"/>
    </location>
</feature>
<evidence type="ECO:0000256" key="1">
    <source>
        <dbReference type="SAM" id="MobiDB-lite"/>
    </source>
</evidence>
<feature type="region of interest" description="Disordered" evidence="1">
    <location>
        <begin position="1"/>
        <end position="73"/>
    </location>
</feature>
<organism evidence="2 3">
    <name type="scientific">Streptomyces hydrogenans</name>
    <dbReference type="NCBI Taxonomy" id="1873719"/>
    <lineage>
        <taxon>Bacteria</taxon>
        <taxon>Bacillati</taxon>
        <taxon>Actinomycetota</taxon>
        <taxon>Actinomycetes</taxon>
        <taxon>Kitasatosporales</taxon>
        <taxon>Streptomycetaceae</taxon>
        <taxon>Streptomyces</taxon>
    </lineage>
</organism>
<dbReference type="EMBL" id="BNDW01000019">
    <property type="protein sequence ID" value="GHI20863.1"/>
    <property type="molecule type" value="Genomic_DNA"/>
</dbReference>
<dbReference type="PANTHER" id="PTHR43649">
    <property type="entry name" value="ARABINOSE-BINDING PROTEIN-RELATED"/>
    <property type="match status" value="1"/>
</dbReference>
<dbReference type="InterPro" id="IPR006059">
    <property type="entry name" value="SBP"/>
</dbReference>
<reference evidence="2" key="1">
    <citation type="submission" date="2024-05" db="EMBL/GenBank/DDBJ databases">
        <title>Whole genome shotgun sequence of Streptomyces hydrogenans NBRC 13475.</title>
        <authorList>
            <person name="Komaki H."/>
            <person name="Tamura T."/>
        </authorList>
    </citation>
    <scope>NUCLEOTIDE SEQUENCE</scope>
    <source>
        <strain evidence="2">NBRC 13475</strain>
    </source>
</reference>
<accession>A0ABQ3P755</accession>